<evidence type="ECO:0000313" key="9">
    <source>
        <dbReference type="EMBL" id="SHH41187.1"/>
    </source>
</evidence>
<dbReference type="RefSeq" id="WP_073102350.1">
    <property type="nucleotide sequence ID" value="NZ_FQXE01000003.1"/>
</dbReference>
<gene>
    <name evidence="9" type="ORF">SAMN04488135_103160</name>
</gene>
<dbReference type="Pfam" id="PF00248">
    <property type="entry name" value="Aldo_ket_red"/>
    <property type="match status" value="1"/>
</dbReference>
<dbReference type="GO" id="GO:0016616">
    <property type="term" value="F:oxidoreductase activity, acting on the CH-OH group of donors, NAD or NADP as acceptor"/>
    <property type="evidence" value="ECO:0007669"/>
    <property type="project" value="UniProtKB-ARBA"/>
</dbReference>
<reference evidence="9 10" key="1">
    <citation type="submission" date="2016-11" db="EMBL/GenBank/DDBJ databases">
        <authorList>
            <person name="Jaros S."/>
            <person name="Januszkiewicz K."/>
            <person name="Wedrychowicz H."/>
        </authorList>
    </citation>
    <scope>NUCLEOTIDE SEQUENCE [LARGE SCALE GENOMIC DNA]</scope>
    <source>
        <strain evidence="9 10">CGMCC 1.10190</strain>
    </source>
</reference>
<proteinExistence type="inferred from homology"/>
<dbReference type="Gene3D" id="3.20.20.100">
    <property type="entry name" value="NADP-dependent oxidoreductase domain"/>
    <property type="match status" value="1"/>
</dbReference>
<feature type="domain" description="NADP-dependent oxidoreductase" evidence="8">
    <location>
        <begin position="19"/>
        <end position="262"/>
    </location>
</feature>
<dbReference type="SUPFAM" id="SSF51430">
    <property type="entry name" value="NAD(P)-linked oxidoreductase"/>
    <property type="match status" value="1"/>
</dbReference>
<feature type="active site" description="Proton donor" evidence="5">
    <location>
        <position position="52"/>
    </location>
</feature>
<dbReference type="InterPro" id="IPR018170">
    <property type="entry name" value="Aldo/ket_reductase_CS"/>
</dbReference>
<dbReference type="PIRSF" id="PIRSF000097">
    <property type="entry name" value="AKR"/>
    <property type="match status" value="1"/>
</dbReference>
<dbReference type="InterPro" id="IPR036812">
    <property type="entry name" value="NAD(P)_OxRdtase_dom_sf"/>
</dbReference>
<dbReference type="PANTHER" id="PTHR43827">
    <property type="entry name" value="2,5-DIKETO-D-GLUCONIC ACID REDUCTASE"/>
    <property type="match status" value="1"/>
</dbReference>
<evidence type="ECO:0000256" key="5">
    <source>
        <dbReference type="PIRSR" id="PIRSR000097-1"/>
    </source>
</evidence>
<dbReference type="Proteomes" id="UP000184226">
    <property type="component" value="Unassembled WGS sequence"/>
</dbReference>
<dbReference type="PRINTS" id="PR00069">
    <property type="entry name" value="ALDKETRDTASE"/>
</dbReference>
<dbReference type="PROSITE" id="PS00063">
    <property type="entry name" value="ALDOKETO_REDUCTASE_3"/>
    <property type="match status" value="1"/>
</dbReference>
<evidence type="ECO:0000256" key="7">
    <source>
        <dbReference type="PIRSR" id="PIRSR000097-3"/>
    </source>
</evidence>
<accession>A0A1M5SRY5</accession>
<dbReference type="InterPro" id="IPR020471">
    <property type="entry name" value="AKR"/>
</dbReference>
<keyword evidence="10" id="KW-1185">Reference proteome</keyword>
<evidence type="ECO:0000256" key="1">
    <source>
        <dbReference type="ARBA" id="ARBA00007905"/>
    </source>
</evidence>
<dbReference type="PANTHER" id="PTHR43827:SF3">
    <property type="entry name" value="NADP-DEPENDENT OXIDOREDUCTASE DOMAIN-CONTAINING PROTEIN"/>
    <property type="match status" value="1"/>
</dbReference>
<evidence type="ECO:0000259" key="8">
    <source>
        <dbReference type="Pfam" id="PF00248"/>
    </source>
</evidence>
<evidence type="ECO:0000256" key="3">
    <source>
        <dbReference type="ARBA" id="ARBA00023002"/>
    </source>
</evidence>
<evidence type="ECO:0000256" key="4">
    <source>
        <dbReference type="ARBA" id="ARBA00049445"/>
    </source>
</evidence>
<dbReference type="FunFam" id="3.20.20.100:FF:000002">
    <property type="entry name" value="2,5-diketo-D-gluconic acid reductase A"/>
    <property type="match status" value="1"/>
</dbReference>
<evidence type="ECO:0000256" key="6">
    <source>
        <dbReference type="PIRSR" id="PIRSR000097-2"/>
    </source>
</evidence>
<dbReference type="InterPro" id="IPR023210">
    <property type="entry name" value="NADP_OxRdtase_dom"/>
</dbReference>
<dbReference type="EMBL" id="FQXE01000003">
    <property type="protein sequence ID" value="SHH41187.1"/>
    <property type="molecule type" value="Genomic_DNA"/>
</dbReference>
<dbReference type="AlphaFoldDB" id="A0A1M5SRY5"/>
<organism evidence="9 10">
    <name type="scientific">Pollutimonas bauzanensis</name>
    <dbReference type="NCBI Taxonomy" id="658167"/>
    <lineage>
        <taxon>Bacteria</taxon>
        <taxon>Pseudomonadati</taxon>
        <taxon>Pseudomonadota</taxon>
        <taxon>Betaproteobacteria</taxon>
        <taxon>Burkholderiales</taxon>
        <taxon>Alcaligenaceae</taxon>
        <taxon>Pollutimonas</taxon>
    </lineage>
</organism>
<keyword evidence="3" id="KW-0560">Oxidoreductase</keyword>
<protein>
    <submittedName>
        <fullName evidence="9">2,5-diketo-D-gluconate reductase A</fullName>
    </submittedName>
</protein>
<sequence>MPTTQNTVSFHDGRSAPQLGMGVWQVENDIASSVVKTAIDIGYRSIDTAAIYGNETGVGRGIAESGVKREELFIATKLWNDRHGHDSTKAAFAESLEKLGLNYVDLYLIHWPVPKVDLFVQAWESMIQLRDEGSAKSIGVCNFNINHLQKLLDETGVLPVVNQIELHPRFQQAELREFHAEHDIITEAWSPLGRGRLWDEPSLNAIARKHQRSVAQVIIRWHTQLGNMVIPKSVTPSRLKENFHVFDFTLEAQDMADIAALDTPDGRDGPDPELFRLPAA</sequence>
<name>A0A1M5SRY5_9BURK</name>
<dbReference type="PROSITE" id="PS00062">
    <property type="entry name" value="ALDOKETO_REDUCTASE_2"/>
    <property type="match status" value="1"/>
</dbReference>
<dbReference type="PROSITE" id="PS00798">
    <property type="entry name" value="ALDOKETO_REDUCTASE_1"/>
    <property type="match status" value="1"/>
</dbReference>
<comment type="similarity">
    <text evidence="1">Belongs to the aldo/keto reductase family.</text>
</comment>
<feature type="site" description="Lowers pKa of active site Tyr" evidence="7">
    <location>
        <position position="77"/>
    </location>
</feature>
<dbReference type="STRING" id="658167.SAMN04488135_103160"/>
<keyword evidence="2" id="KW-0521">NADP</keyword>
<evidence type="ECO:0000256" key="2">
    <source>
        <dbReference type="ARBA" id="ARBA00022857"/>
    </source>
</evidence>
<comment type="catalytic activity">
    <reaction evidence="4">
        <text>hydroxyacetone + NADP(+) = methylglyoxal + NADPH + H(+)</text>
        <dbReference type="Rhea" id="RHEA:27986"/>
        <dbReference type="ChEBI" id="CHEBI:15378"/>
        <dbReference type="ChEBI" id="CHEBI:17158"/>
        <dbReference type="ChEBI" id="CHEBI:27957"/>
        <dbReference type="ChEBI" id="CHEBI:57783"/>
        <dbReference type="ChEBI" id="CHEBI:58349"/>
    </reaction>
</comment>
<dbReference type="OrthoDB" id="9804790at2"/>
<evidence type="ECO:0000313" key="10">
    <source>
        <dbReference type="Proteomes" id="UP000184226"/>
    </source>
</evidence>
<feature type="binding site" evidence="6">
    <location>
        <position position="110"/>
    </location>
    <ligand>
        <name>substrate</name>
    </ligand>
</feature>